<feature type="domain" description="IrrE N-terminal-like" evidence="1">
    <location>
        <begin position="45"/>
        <end position="140"/>
    </location>
</feature>
<reference evidence="2" key="1">
    <citation type="submission" date="2009-06" db="EMBL/GenBank/DDBJ databases">
        <authorList>
            <consortium name="US DOE Joint Genome Institute (JGI-PGF)"/>
            <person name="Lucas S."/>
            <person name="Copeland A."/>
            <person name="Lapidus A."/>
            <person name="Glavina del Rio T."/>
            <person name="Dalin E."/>
            <person name="Tice H."/>
            <person name="Bruce D."/>
            <person name="Goodwin L."/>
            <person name="Pitluck S."/>
            <person name="Kyrpides N."/>
            <person name="Mavromatis K."/>
            <person name="Ivanova N."/>
            <person name="Saunders E."/>
            <person name="Brettin T."/>
            <person name="Detter J.C."/>
            <person name="Han C."/>
            <person name="Larimer F."/>
            <person name="Land M."/>
            <person name="Hauser L."/>
            <person name="Markowitz V."/>
            <person name="Cheng J.-F."/>
            <person name="Hugenholtz P."/>
            <person name="Woyke T."/>
            <person name="Wu D."/>
            <person name="Gronow S."/>
            <person name="Klenk H.-P."/>
            <person name="Eisen J.A."/>
        </authorList>
    </citation>
    <scope>NUCLEOTIDE SEQUENCE</scope>
    <source>
        <strain evidence="2">Eklund 17B</strain>
    </source>
</reference>
<accession>U4P334</accession>
<dbReference type="InterPro" id="IPR010359">
    <property type="entry name" value="IrrE_HExxH"/>
</dbReference>
<sequence length="145" mass="17168">MGWEWINKIVINLKKNYLTNSPYELCRCLNIEIVRVKHNYFLLYNRKSTYFRNINNKQIIFIADDLYGKEEEFILRHELGHAILHPNIQNSRYCNTGKIDRQADYFALILTDITFDSIKMNEMTISQISSCINVPFEALSQLVNL</sequence>
<organism evidence="2">
    <name type="scientific">Clostridium botulinum (strain Eklund 17B / Type B)</name>
    <dbReference type="NCBI Taxonomy" id="935198"/>
    <lineage>
        <taxon>Bacteria</taxon>
        <taxon>Bacillati</taxon>
        <taxon>Bacillota</taxon>
        <taxon>Clostridia</taxon>
        <taxon>Eubacteriales</taxon>
        <taxon>Clostridiaceae</taxon>
        <taxon>Clostridium</taxon>
    </lineage>
</organism>
<reference evidence="2" key="2">
    <citation type="submission" date="2009-08" db="EMBL/GenBank/DDBJ databases">
        <authorList>
            <person name="Shrivastava S."/>
            <person name="Brinkac L.M."/>
            <person name="Dodson R.J."/>
            <person name="Harkins D.M."/>
            <person name="Durkin A.S."/>
            <person name="Sutton G."/>
        </authorList>
    </citation>
    <scope>NUCLEOTIDE SEQUENCE</scope>
    <source>
        <strain evidence="2">Eklund 17B</strain>
    </source>
</reference>
<dbReference type="KEGG" id="cbk:CLL_A0919"/>
<proteinExistence type="predicted"/>
<gene>
    <name evidence="2" type="ordered locus">CLL_A0919</name>
</gene>
<dbReference type="AlphaFoldDB" id="B2TMD2"/>
<dbReference type="Gene3D" id="1.10.10.2910">
    <property type="match status" value="1"/>
</dbReference>
<accession>B2TMD2</accession>
<name>B2TMD2_CLOBB</name>
<protein>
    <recommendedName>
        <fullName evidence="1">IrrE N-terminal-like domain-containing protein</fullName>
    </recommendedName>
</protein>
<dbReference type="Pfam" id="PF06114">
    <property type="entry name" value="Peptidase_M78"/>
    <property type="match status" value="1"/>
</dbReference>
<dbReference type="HOGENOM" id="CLU_122894_1_2_9"/>
<evidence type="ECO:0000259" key="1">
    <source>
        <dbReference type="Pfam" id="PF06114"/>
    </source>
</evidence>
<dbReference type="PATRIC" id="fig|935198.13.peg.869"/>
<dbReference type="EMBL" id="CP001056">
    <property type="protein sequence ID" value="ACD24520.1"/>
    <property type="molecule type" value="Genomic_DNA"/>
</dbReference>
<evidence type="ECO:0000313" key="2">
    <source>
        <dbReference type="EMBL" id="ACD24520.1"/>
    </source>
</evidence>